<feature type="domain" description="Beta-Casp" evidence="6">
    <location>
        <begin position="336"/>
        <end position="457"/>
    </location>
</feature>
<dbReference type="InterPro" id="IPR001279">
    <property type="entry name" value="Metallo-B-lactamas"/>
</dbReference>
<evidence type="ECO:0000256" key="1">
    <source>
        <dbReference type="ARBA" id="ARBA00004123"/>
    </source>
</evidence>
<dbReference type="Pfam" id="PF16661">
    <property type="entry name" value="Lactamase_B_6"/>
    <property type="match status" value="1"/>
</dbReference>
<accession>A0A9N9CXN3</accession>
<evidence type="ECO:0000256" key="3">
    <source>
        <dbReference type="ARBA" id="ARBA00006861"/>
    </source>
</evidence>
<reference evidence="7" key="1">
    <citation type="submission" date="2021-06" db="EMBL/GenBank/DDBJ databases">
        <authorList>
            <person name="Kallberg Y."/>
            <person name="Tangrot J."/>
            <person name="Rosling A."/>
        </authorList>
    </citation>
    <scope>NUCLEOTIDE SEQUENCE</scope>
    <source>
        <strain evidence="7">UK204</strain>
    </source>
</reference>
<comment type="caution">
    <text evidence="7">The sequence shown here is derived from an EMBL/GenBank/DDBJ whole genome shotgun (WGS) entry which is preliminary data.</text>
</comment>
<sequence length="661" mass="74697">MKLHPLSCNLRKNCFLIKLMQMNFLIDCGLDTSYFLEFPPRDIIGSKAQQQHISITVEDPSSTLDHLDLTSSSNDATPSNVLLENKEHDRKRRKLDHLIDSTGDGGNSGSGVRRRGQFLVETPEFSSIDWNNIDFIFITNYNHMLALPYITEYTDFKGKIYATEPTVLFARQMMKELVHFFGDSALLSRTHSQPGSTNIFSGVTADWNVARSLYSIADIQSCIDKVRPVRFGEHLNLFELEVTAYSSGYCLGAANWMIDCGGEKIAVISSSSTIPIHPLPFDEAVFNDVDVVILSDLRDEDSSRFENILMEIGQCVANTLKNKGNVLFPCTMNGIIFDIMDFLDQHLKAMGLRGIPFYAVSPIAEESLKYSNICGEWMCTERQQKMYLPDNPMPHQDMIEQMTLYYASRADSTLQEKYQEPCVVFAGHPSLRSGAAINFIRKWGNNANNSIIFIEAMSAFEGLQIKPTYLPIDIRLTVSEVINMLREKKPQHVLFPHKIIGDADNIKQNLSNSLITLYESLDIVNISINSQFVRTVMTEDLASVIEPVNFGNDSLIASLGGTLSIYNTKTSLTKATNSLNRQKYIFGEFNVVKLINELTEQIYGSRIDFFHEDKRNSSYTISLVSPKATIYLNKEDFKIVTIDNQTRIKLTEILLEQLVVI</sequence>
<dbReference type="GO" id="GO:0034472">
    <property type="term" value="P:snRNA 3'-end processing"/>
    <property type="evidence" value="ECO:0007669"/>
    <property type="project" value="TreeGrafter"/>
</dbReference>
<organism evidence="7 8">
    <name type="scientific">Funneliformis caledonium</name>
    <dbReference type="NCBI Taxonomy" id="1117310"/>
    <lineage>
        <taxon>Eukaryota</taxon>
        <taxon>Fungi</taxon>
        <taxon>Fungi incertae sedis</taxon>
        <taxon>Mucoromycota</taxon>
        <taxon>Glomeromycotina</taxon>
        <taxon>Glomeromycetes</taxon>
        <taxon>Glomerales</taxon>
        <taxon>Glomeraceae</taxon>
        <taxon>Funneliformis</taxon>
    </lineage>
</organism>
<dbReference type="Proteomes" id="UP000789570">
    <property type="component" value="Unassembled WGS sequence"/>
</dbReference>
<name>A0A9N9CXN3_9GLOM</name>
<dbReference type="Pfam" id="PF10996">
    <property type="entry name" value="Beta-Casp"/>
    <property type="match status" value="1"/>
</dbReference>
<evidence type="ECO:0000259" key="6">
    <source>
        <dbReference type="SMART" id="SM01027"/>
    </source>
</evidence>
<gene>
    <name evidence="7" type="ORF">FCALED_LOCUS9395</name>
</gene>
<dbReference type="OrthoDB" id="5600060at2759"/>
<dbReference type="Gene3D" id="3.40.50.10890">
    <property type="match status" value="1"/>
</dbReference>
<keyword evidence="5" id="KW-0539">Nucleus</keyword>
<evidence type="ECO:0000313" key="8">
    <source>
        <dbReference type="Proteomes" id="UP000789570"/>
    </source>
</evidence>
<dbReference type="GO" id="GO:0005737">
    <property type="term" value="C:cytoplasm"/>
    <property type="evidence" value="ECO:0007669"/>
    <property type="project" value="UniProtKB-SubCell"/>
</dbReference>
<evidence type="ECO:0000256" key="2">
    <source>
        <dbReference type="ARBA" id="ARBA00004496"/>
    </source>
</evidence>
<dbReference type="InterPro" id="IPR036866">
    <property type="entry name" value="RibonucZ/Hydroxyglut_hydro"/>
</dbReference>
<dbReference type="PANTHER" id="PTHR46094">
    <property type="entry name" value="INTEGRATOR COMPLEX SUBUNIT 9"/>
    <property type="match status" value="1"/>
</dbReference>
<dbReference type="GO" id="GO:0032039">
    <property type="term" value="C:integrator complex"/>
    <property type="evidence" value="ECO:0007669"/>
    <property type="project" value="InterPro"/>
</dbReference>
<keyword evidence="4" id="KW-0963">Cytoplasm</keyword>
<comment type="subcellular location">
    <subcellularLocation>
        <location evidence="2">Cytoplasm</location>
    </subcellularLocation>
    <subcellularLocation>
        <location evidence="1">Nucleus</location>
    </subcellularLocation>
</comment>
<dbReference type="PANTHER" id="PTHR46094:SF1">
    <property type="entry name" value="INTEGRATOR COMPLEX SUBUNIT 9"/>
    <property type="match status" value="1"/>
</dbReference>
<dbReference type="InterPro" id="IPR022712">
    <property type="entry name" value="Beta_Casp"/>
</dbReference>
<dbReference type="SMART" id="SM01027">
    <property type="entry name" value="Beta-Casp"/>
    <property type="match status" value="1"/>
</dbReference>
<dbReference type="AlphaFoldDB" id="A0A9N9CXN3"/>
<keyword evidence="8" id="KW-1185">Reference proteome</keyword>
<dbReference type="SUPFAM" id="SSF56281">
    <property type="entry name" value="Metallo-hydrolase/oxidoreductase"/>
    <property type="match status" value="1"/>
</dbReference>
<protein>
    <submittedName>
        <fullName evidence="7">12844_t:CDS:1</fullName>
    </submittedName>
</protein>
<dbReference type="EMBL" id="CAJVPQ010003092">
    <property type="protein sequence ID" value="CAG8617774.1"/>
    <property type="molecule type" value="Genomic_DNA"/>
</dbReference>
<dbReference type="Gene3D" id="3.60.15.10">
    <property type="entry name" value="Ribonuclease Z/Hydroxyacylglutathione hydrolase-like"/>
    <property type="match status" value="1"/>
</dbReference>
<proteinExistence type="inferred from homology"/>
<evidence type="ECO:0000313" key="7">
    <source>
        <dbReference type="EMBL" id="CAG8617774.1"/>
    </source>
</evidence>
<comment type="similarity">
    <text evidence="3">Belongs to the metallo-beta-lactamase superfamily. RNA-metabolizing metallo-beta-lactamase-like family. INTS9 subfamily.</text>
</comment>
<evidence type="ECO:0000256" key="5">
    <source>
        <dbReference type="ARBA" id="ARBA00023242"/>
    </source>
</evidence>
<evidence type="ECO:0000256" key="4">
    <source>
        <dbReference type="ARBA" id="ARBA00022490"/>
    </source>
</evidence>
<dbReference type="InterPro" id="IPR027074">
    <property type="entry name" value="Integrator_9su"/>
</dbReference>